<gene>
    <name evidence="1" type="ORF">SAMN05444380_1092</name>
</gene>
<dbReference type="RefSeq" id="WP_010526411.1">
    <property type="nucleotide sequence ID" value="NZ_AFSL01000008.1"/>
</dbReference>
<sequence>MISEVFGGDFMTGFAAGGLGSLGGSAFMMYGGKFASSSAGTYSFSGLAGGLGSELTGGQLLGRCSYWRNECWVKSSASDGGRSWRKILCE</sequence>
<dbReference type="EMBL" id="FONA01000009">
    <property type="protein sequence ID" value="SFE26598.1"/>
    <property type="molecule type" value="Genomic_DNA"/>
</dbReference>
<accession>A0A1I1Z5N3</accession>
<evidence type="ECO:0000313" key="2">
    <source>
        <dbReference type="Proteomes" id="UP000181976"/>
    </source>
</evidence>
<protein>
    <submittedName>
        <fullName evidence="1">Uncharacterized protein</fullName>
    </submittedName>
</protein>
<proteinExistence type="predicted"/>
<reference evidence="1 2" key="1">
    <citation type="submission" date="2016-10" db="EMBL/GenBank/DDBJ databases">
        <authorList>
            <person name="de Groot N.N."/>
        </authorList>
    </citation>
    <scope>NUCLEOTIDE SEQUENCE [LARGE SCALE GENOMIC DNA]</scope>
    <source>
        <strain evidence="1 2">DSM 19012</strain>
    </source>
</reference>
<name>A0A1I1Z5N3_9BACT</name>
<dbReference type="Proteomes" id="UP000181976">
    <property type="component" value="Unassembled WGS sequence"/>
</dbReference>
<dbReference type="STRING" id="385682.SAMN05444380_1092"/>
<evidence type="ECO:0000313" key="1">
    <source>
        <dbReference type="EMBL" id="SFE26598.1"/>
    </source>
</evidence>
<organism evidence="1 2">
    <name type="scientific">Thermophagus xiamenensis</name>
    <dbReference type="NCBI Taxonomy" id="385682"/>
    <lineage>
        <taxon>Bacteria</taxon>
        <taxon>Pseudomonadati</taxon>
        <taxon>Bacteroidota</taxon>
        <taxon>Bacteroidia</taxon>
        <taxon>Marinilabiliales</taxon>
        <taxon>Marinilabiliaceae</taxon>
        <taxon>Thermophagus</taxon>
    </lineage>
</organism>
<dbReference type="InParanoid" id="A0A1I1Z5N3"/>
<dbReference type="AlphaFoldDB" id="A0A1I1Z5N3"/>
<keyword evidence="2" id="KW-1185">Reference proteome</keyword>